<dbReference type="PANTHER" id="PTHR10885">
    <property type="entry name" value="ISOPENTENYL-DIPHOSPHATE DELTA-ISOMERASE"/>
    <property type="match status" value="1"/>
</dbReference>
<keyword evidence="6" id="KW-1185">Reference proteome</keyword>
<dbReference type="GO" id="GO:0016787">
    <property type="term" value="F:hydrolase activity"/>
    <property type="evidence" value="ECO:0007669"/>
    <property type="project" value="UniProtKB-KW"/>
</dbReference>
<evidence type="ECO:0000313" key="3">
    <source>
        <dbReference type="EMBL" id="KIO43736.1"/>
    </source>
</evidence>
<name>A0A0C3R724_9PORP</name>
<dbReference type="InterPro" id="IPR015797">
    <property type="entry name" value="NUDIX_hydrolase-like_dom_sf"/>
</dbReference>
<dbReference type="PANTHER" id="PTHR10885:SF0">
    <property type="entry name" value="ISOPENTENYL-DIPHOSPHATE DELTA-ISOMERASE"/>
    <property type="match status" value="1"/>
</dbReference>
<dbReference type="EMBL" id="JPIU01000037">
    <property type="protein sequence ID" value="KIO45900.1"/>
    <property type="molecule type" value="Genomic_DNA"/>
</dbReference>
<dbReference type="InterPro" id="IPR020084">
    <property type="entry name" value="NUDIX_hydrolase_CS"/>
</dbReference>
<gene>
    <name evidence="4" type="ORF">BA92_05485</name>
    <name evidence="3" type="ORF">IE90_11525</name>
</gene>
<proteinExistence type="predicted"/>
<reference evidence="3 5" key="2">
    <citation type="submission" date="2014-07" db="EMBL/GenBank/DDBJ databases">
        <title>Porphyromonadaceae bacterium OUH 334697 = ATCC BAA-2682 = DSM 28341 draft genome.</title>
        <authorList>
            <person name="Sydenham T.V."/>
            <person name="Hasman H."/>
            <person name="Justesen U.S."/>
        </authorList>
    </citation>
    <scope>NUCLEOTIDE SEQUENCE [LARGE SCALE GENOMIC DNA]</scope>
    <source>
        <strain evidence="3 5">OUH 334697</strain>
    </source>
</reference>
<sequence length="173" mass="20068">MLAKAARYEEWLPVVNEKGEVTGKATRRSCHSGSKLLHPVVHLHLINSKGDLFLQKRSRKKDLLPGMWDSAVGGHVGFGEKIEEALKRETFEELGIRQFKARFLGSYVWESLQERELVFSFLSTSHDPIDIHNDEVEEGRYWSRQEIENNLQNNIFTPNFIHEYSRMLKNCPA</sequence>
<dbReference type="Gene3D" id="3.90.79.10">
    <property type="entry name" value="Nucleoside Triphosphate Pyrophosphohydrolase"/>
    <property type="match status" value="1"/>
</dbReference>
<evidence type="ECO:0000313" key="5">
    <source>
        <dbReference type="Proteomes" id="UP000031937"/>
    </source>
</evidence>
<dbReference type="SUPFAM" id="SSF55811">
    <property type="entry name" value="Nudix"/>
    <property type="match status" value="1"/>
</dbReference>
<reference evidence="4 6" key="1">
    <citation type="submission" date="2014-07" db="EMBL/GenBank/DDBJ databases">
        <title>Porphyromonadaceae bacterium OUH 308042 = ATCC BAA-2681 = DSM 28342 draft genome.</title>
        <authorList>
            <person name="Sydenham T.V."/>
            <person name="Hasman H."/>
            <person name="Justensen U.S."/>
        </authorList>
    </citation>
    <scope>NUCLEOTIDE SEQUENCE [LARGE SCALE GENOMIC DNA]</scope>
    <source>
        <strain evidence="4 6">OUH 308042</strain>
    </source>
</reference>
<dbReference type="PROSITE" id="PS51462">
    <property type="entry name" value="NUDIX"/>
    <property type="match status" value="1"/>
</dbReference>
<evidence type="ECO:0000256" key="1">
    <source>
        <dbReference type="ARBA" id="ARBA00022801"/>
    </source>
</evidence>
<evidence type="ECO:0000259" key="2">
    <source>
        <dbReference type="PROSITE" id="PS51462"/>
    </source>
</evidence>
<comment type="caution">
    <text evidence="4">The sequence shown here is derived from an EMBL/GenBank/DDBJ whole genome shotgun (WGS) entry which is preliminary data.</text>
</comment>
<dbReference type="Proteomes" id="UP000031980">
    <property type="component" value="Unassembled WGS sequence"/>
</dbReference>
<evidence type="ECO:0000313" key="6">
    <source>
        <dbReference type="Proteomes" id="UP000031980"/>
    </source>
</evidence>
<dbReference type="RefSeq" id="WP_041504093.1">
    <property type="nucleotide sequence ID" value="NZ_JPIT01000031.1"/>
</dbReference>
<dbReference type="Pfam" id="PF00293">
    <property type="entry name" value="NUDIX"/>
    <property type="match status" value="1"/>
</dbReference>
<dbReference type="EMBL" id="JPIT01000031">
    <property type="protein sequence ID" value="KIO43736.1"/>
    <property type="molecule type" value="Genomic_DNA"/>
</dbReference>
<feature type="domain" description="Nudix hydrolase" evidence="2">
    <location>
        <begin position="36"/>
        <end position="169"/>
    </location>
</feature>
<protein>
    <submittedName>
        <fullName evidence="4">NTP pyrophosphohydrolase</fullName>
    </submittedName>
</protein>
<dbReference type="InterPro" id="IPR000086">
    <property type="entry name" value="NUDIX_hydrolase_dom"/>
</dbReference>
<evidence type="ECO:0000313" key="4">
    <source>
        <dbReference type="EMBL" id="KIO45900.1"/>
    </source>
</evidence>
<accession>A0A0C3R724</accession>
<organism evidence="4 6">
    <name type="scientific">Sanguibacteroides justesenii</name>
    <dbReference type="NCBI Taxonomy" id="1547597"/>
    <lineage>
        <taxon>Bacteria</taxon>
        <taxon>Pseudomonadati</taxon>
        <taxon>Bacteroidota</taxon>
        <taxon>Bacteroidia</taxon>
        <taxon>Bacteroidales</taxon>
        <taxon>Porphyromonadaceae</taxon>
        <taxon>Sanguibacteroides</taxon>
    </lineage>
</organism>
<dbReference type="Proteomes" id="UP000031937">
    <property type="component" value="Unassembled WGS sequence"/>
</dbReference>
<dbReference type="AlphaFoldDB" id="A0A0C3R724"/>
<dbReference type="CDD" id="cd04692">
    <property type="entry name" value="NUDIX_Hydrolase"/>
    <property type="match status" value="1"/>
</dbReference>
<keyword evidence="1 4" id="KW-0378">Hydrolase</keyword>
<dbReference type="PROSITE" id="PS00893">
    <property type="entry name" value="NUDIX_BOX"/>
    <property type="match status" value="1"/>
</dbReference>